<dbReference type="AlphaFoldDB" id="A0A7X4KPL6"/>
<dbReference type="InterPro" id="IPR036249">
    <property type="entry name" value="Thioredoxin-like_sf"/>
</dbReference>
<dbReference type="EMBL" id="WWCU01000031">
    <property type="protein sequence ID" value="MYN10045.1"/>
    <property type="molecule type" value="Genomic_DNA"/>
</dbReference>
<dbReference type="InterPro" id="IPR012336">
    <property type="entry name" value="Thioredoxin-like_fold"/>
</dbReference>
<accession>A0A7X4KPL6</accession>
<proteinExistence type="predicted"/>
<keyword evidence="3" id="KW-1185">Reference proteome</keyword>
<name>A0A7X4KPL6_9BURK</name>
<comment type="caution">
    <text evidence="2">The sequence shown here is derived from an EMBL/GenBank/DDBJ whole genome shotgun (WGS) entry which is preliminary data.</text>
</comment>
<evidence type="ECO:0000313" key="3">
    <source>
        <dbReference type="Proteomes" id="UP000450676"/>
    </source>
</evidence>
<dbReference type="Proteomes" id="UP000450676">
    <property type="component" value="Unassembled WGS sequence"/>
</dbReference>
<dbReference type="SUPFAM" id="SSF52833">
    <property type="entry name" value="Thioredoxin-like"/>
    <property type="match status" value="1"/>
</dbReference>
<protein>
    <submittedName>
        <fullName evidence="2">Thioredoxin fold domain-containing protein</fullName>
    </submittedName>
</protein>
<organism evidence="2 3">
    <name type="scientific">Pseudoduganella aquatica</name>
    <dbReference type="NCBI Taxonomy" id="2660641"/>
    <lineage>
        <taxon>Bacteria</taxon>
        <taxon>Pseudomonadati</taxon>
        <taxon>Pseudomonadota</taxon>
        <taxon>Betaproteobacteria</taxon>
        <taxon>Burkholderiales</taxon>
        <taxon>Oxalobacteraceae</taxon>
        <taxon>Telluria group</taxon>
        <taxon>Pseudoduganella</taxon>
    </lineage>
</organism>
<dbReference type="PROSITE" id="PS51352">
    <property type="entry name" value="THIOREDOXIN_2"/>
    <property type="match status" value="1"/>
</dbReference>
<sequence length="465" mass="49300">MATAIEWQSGDLGAAFGLAASVGRPVFLYWGAGWCPPCNRVKADIFSLPEFAQRMRNLLPFWLDGDAPGAQALAAQYKLRSYPTLVLYAPDGREITRLPCELDGETFISALDLALDAGHTAAESLQAALGGTRPLAEQEWALLSLYSWDTDEGQLLPAAEQPAALARLAEACPAGDAAARLHLHAQVAAAGRIPGQTQAGNAAASAAQAAAVIAAAADRLLRVLGDTRLARANMDLIVNHGVNLVKWSGARQGELVQALDKAAREFAADDWLPLGDRLVAVRLRMRLVRLGGPSEGVAELVRSTVAASLAEVTEPYARHSLVNTAVSALNDAGFAAEAEALLQATLAGSHSPYYFMLSLAAAARRRNDIPGTLGWYEQAWHAAVGSATRLQWGATYLVSVIDMTPEDQPRIEAAAQGIARDISAASDAYQQRNRTQLQRLAGKLAMLTVPGPHAGALQRLLTANL</sequence>
<evidence type="ECO:0000313" key="2">
    <source>
        <dbReference type="EMBL" id="MYN10045.1"/>
    </source>
</evidence>
<reference evidence="2 3" key="1">
    <citation type="submission" date="2019-12" db="EMBL/GenBank/DDBJ databases">
        <title>Novel species isolated from a subtropical stream in China.</title>
        <authorList>
            <person name="Lu H."/>
        </authorList>
    </citation>
    <scope>NUCLEOTIDE SEQUENCE [LARGE SCALE GENOMIC DNA]</scope>
    <source>
        <strain evidence="2 3">FT127W</strain>
    </source>
</reference>
<dbReference type="RefSeq" id="WP_161074341.1">
    <property type="nucleotide sequence ID" value="NZ_CP086370.1"/>
</dbReference>
<dbReference type="InterPro" id="IPR013766">
    <property type="entry name" value="Thioredoxin_domain"/>
</dbReference>
<gene>
    <name evidence="2" type="ORF">GTP77_22240</name>
</gene>
<evidence type="ECO:0000259" key="1">
    <source>
        <dbReference type="PROSITE" id="PS51352"/>
    </source>
</evidence>
<dbReference type="Pfam" id="PF13098">
    <property type="entry name" value="Thioredoxin_2"/>
    <property type="match status" value="1"/>
</dbReference>
<dbReference type="Gene3D" id="3.40.30.10">
    <property type="entry name" value="Glutaredoxin"/>
    <property type="match status" value="1"/>
</dbReference>
<feature type="domain" description="Thioredoxin" evidence="1">
    <location>
        <begin position="7"/>
        <end position="116"/>
    </location>
</feature>